<dbReference type="AlphaFoldDB" id="A0A3B0R3P7"/>
<keyword evidence="1" id="KW-1133">Transmembrane helix</keyword>
<feature type="non-terminal residue" evidence="2">
    <location>
        <position position="360"/>
    </location>
</feature>
<keyword evidence="1" id="KW-0812">Transmembrane</keyword>
<name>A0A3B0R3P7_9ZZZZ</name>
<evidence type="ECO:0000256" key="1">
    <source>
        <dbReference type="SAM" id="Phobius"/>
    </source>
</evidence>
<feature type="transmembrane region" description="Helical" evidence="1">
    <location>
        <begin position="72"/>
        <end position="92"/>
    </location>
</feature>
<accession>A0A3B0R3P7</accession>
<dbReference type="EMBL" id="UOED01000015">
    <property type="protein sequence ID" value="VAV86821.1"/>
    <property type="molecule type" value="Genomic_DNA"/>
</dbReference>
<proteinExistence type="predicted"/>
<sequence length="360" mass="41266">MDKDSLYILEAIQYILKAKKNIIIDNEQFAKTSEKIKELYKPYQKKSYIVQAAGLILPILIIINFAPNDGKIWAIYFISIISIYLVTQYILIRKFFEPNPQAIENTLDPSSQNIFRILDTLTDLISNKKLTCKVRQTDDKPKRLAARIFSRDFGILELLKDKSKNYYLSKSEIDDFLRIGDNSKIKDMSRTSNSKLRFGHIIQHVRGQDLEDLLAMSRQYAETKKLFAIDILEIACKAALTCITNEEISLTIEDNHSEHYRKGRFKDVSDLTVELGCNANTPRSWHLQIHYSALDKALFSPLLVGQQTKPQRKNGALSTRHQINLQNRRCTTLILVGDTKQLDAVDAGTPFSFLQQNGMS</sequence>
<feature type="transmembrane region" description="Helical" evidence="1">
    <location>
        <begin position="48"/>
        <end position="66"/>
    </location>
</feature>
<keyword evidence="1" id="KW-0472">Membrane</keyword>
<protein>
    <submittedName>
        <fullName evidence="2">Uncharacterized protein</fullName>
    </submittedName>
</protein>
<reference evidence="2" key="1">
    <citation type="submission" date="2018-06" db="EMBL/GenBank/DDBJ databases">
        <authorList>
            <person name="Zhirakovskaya E."/>
        </authorList>
    </citation>
    <scope>NUCLEOTIDE SEQUENCE</scope>
</reference>
<organism evidence="2">
    <name type="scientific">hydrothermal vent metagenome</name>
    <dbReference type="NCBI Taxonomy" id="652676"/>
    <lineage>
        <taxon>unclassified sequences</taxon>
        <taxon>metagenomes</taxon>
        <taxon>ecological metagenomes</taxon>
    </lineage>
</organism>
<evidence type="ECO:0000313" key="2">
    <source>
        <dbReference type="EMBL" id="VAV86821.1"/>
    </source>
</evidence>
<gene>
    <name evidence="2" type="ORF">MNBD_ALPHA02-832</name>
</gene>